<comment type="cofactor">
    <cofactor evidence="2">
        <name>Fe cation</name>
        <dbReference type="ChEBI" id="CHEBI:24875"/>
    </cofactor>
    <text evidence="2">Binds 1 Fe cation per subunit.</text>
</comment>
<reference evidence="7" key="1">
    <citation type="submission" date="2014-09" db="EMBL/GenBank/DDBJ databases">
        <authorList>
            <person name="Gomez-Valero L."/>
        </authorList>
    </citation>
    <scope>NUCLEOTIDE SEQUENCE [LARGE SCALE GENOMIC DNA]</scope>
    <source>
        <strain evidence="7">ATCC700992</strain>
    </source>
</reference>
<dbReference type="PIRSF" id="PIRSF006232">
    <property type="entry name" value="Pirin"/>
    <property type="match status" value="1"/>
</dbReference>
<evidence type="ECO:0000256" key="2">
    <source>
        <dbReference type="PIRSR" id="PIRSR006232-1"/>
    </source>
</evidence>
<feature type="binding site" evidence="2">
    <location>
        <position position="101"/>
    </location>
    <ligand>
        <name>Fe cation</name>
        <dbReference type="ChEBI" id="CHEBI:24875"/>
    </ligand>
</feature>
<dbReference type="HOGENOM" id="CLU_064194_2_2_6"/>
<dbReference type="Proteomes" id="UP000032430">
    <property type="component" value="Chromosome I"/>
</dbReference>
<dbReference type="KEGG" id="lfa:LFA_0627"/>
<dbReference type="InterPro" id="IPR003829">
    <property type="entry name" value="Pirin_N_dom"/>
</dbReference>
<evidence type="ECO:0000256" key="3">
    <source>
        <dbReference type="RuleBase" id="RU003457"/>
    </source>
</evidence>
<organism evidence="6 7">
    <name type="scientific">Legionella fallonii LLAP-10</name>
    <dbReference type="NCBI Taxonomy" id="1212491"/>
    <lineage>
        <taxon>Bacteria</taxon>
        <taxon>Pseudomonadati</taxon>
        <taxon>Pseudomonadota</taxon>
        <taxon>Gammaproteobacteria</taxon>
        <taxon>Legionellales</taxon>
        <taxon>Legionellaceae</taxon>
        <taxon>Legionella</taxon>
    </lineage>
</organism>
<evidence type="ECO:0000259" key="4">
    <source>
        <dbReference type="Pfam" id="PF02678"/>
    </source>
</evidence>
<evidence type="ECO:0008006" key="8">
    <source>
        <dbReference type="Google" id="ProtNLM"/>
    </source>
</evidence>
<name>A0A098G286_9GAMM</name>
<dbReference type="InterPro" id="IPR014710">
    <property type="entry name" value="RmlC-like_jellyroll"/>
</dbReference>
<feature type="binding site" evidence="2">
    <location>
        <position position="103"/>
    </location>
    <ligand>
        <name>Fe cation</name>
        <dbReference type="ChEBI" id="CHEBI:24875"/>
    </ligand>
</feature>
<proteinExistence type="inferred from homology"/>
<dbReference type="CDD" id="cd20311">
    <property type="entry name" value="cupin_Yhhw_C"/>
    <property type="match status" value="1"/>
</dbReference>
<evidence type="ECO:0000259" key="5">
    <source>
        <dbReference type="Pfam" id="PF17954"/>
    </source>
</evidence>
<protein>
    <recommendedName>
        <fullName evidence="8">Quercetin 2,3-dioxygenase</fullName>
    </recommendedName>
</protein>
<dbReference type="Gene3D" id="2.60.120.10">
    <property type="entry name" value="Jelly Rolls"/>
    <property type="match status" value="2"/>
</dbReference>
<comment type="similarity">
    <text evidence="1 3">Belongs to the pirin family.</text>
</comment>
<dbReference type="Pfam" id="PF17954">
    <property type="entry name" value="Pirin_C_2"/>
    <property type="match status" value="1"/>
</dbReference>
<dbReference type="PANTHER" id="PTHR43212:SF3">
    <property type="entry name" value="QUERCETIN 2,3-DIOXYGENASE"/>
    <property type="match status" value="1"/>
</dbReference>
<evidence type="ECO:0000313" key="6">
    <source>
        <dbReference type="EMBL" id="CEG56079.1"/>
    </source>
</evidence>
<dbReference type="CDD" id="cd02910">
    <property type="entry name" value="cupin_Yhhw_N"/>
    <property type="match status" value="1"/>
</dbReference>
<dbReference type="GO" id="GO:0046872">
    <property type="term" value="F:metal ion binding"/>
    <property type="evidence" value="ECO:0007669"/>
    <property type="project" value="UniProtKB-KW"/>
</dbReference>
<dbReference type="OrthoDB" id="9780903at2"/>
<evidence type="ECO:0000313" key="7">
    <source>
        <dbReference type="Proteomes" id="UP000032430"/>
    </source>
</evidence>
<accession>A0A098G286</accession>
<dbReference type="EMBL" id="LN614827">
    <property type="protein sequence ID" value="CEG56079.1"/>
    <property type="molecule type" value="Genomic_DNA"/>
</dbReference>
<dbReference type="SUPFAM" id="SSF51182">
    <property type="entry name" value="RmlC-like cupins"/>
    <property type="match status" value="1"/>
</dbReference>
<dbReference type="RefSeq" id="WP_045094824.1">
    <property type="nucleotide sequence ID" value="NZ_LN614827.1"/>
</dbReference>
<dbReference type="InterPro" id="IPR041602">
    <property type="entry name" value="Quercetinase_C"/>
</dbReference>
<dbReference type="InterPro" id="IPR011051">
    <property type="entry name" value="RmlC_Cupin_sf"/>
</dbReference>
<keyword evidence="7" id="KW-1185">Reference proteome</keyword>
<dbReference type="Pfam" id="PF02678">
    <property type="entry name" value="Pirin"/>
    <property type="match status" value="1"/>
</dbReference>
<keyword evidence="2" id="KW-0479">Metal-binding</keyword>
<dbReference type="InterPro" id="IPR012093">
    <property type="entry name" value="Pirin"/>
</dbReference>
<dbReference type="STRING" id="1212491.LFA_0627"/>
<dbReference type="PANTHER" id="PTHR43212">
    <property type="entry name" value="QUERCETIN 2,3-DIOXYGENASE"/>
    <property type="match status" value="1"/>
</dbReference>
<sequence length="232" mass="26388">MMIKRNKETRGLTNISWLKSKHSFSFGDYYDPEQMGFGPLRVINEDRVIPGAGFGFHPHNNMEIISYVVSGQLAHKDSMKNGSVIKPGDVQIMSAGTGVMHSEYNASNTEEVHFLQIWIMPNVRNERPNYQQKLFSPEEMHHCFRVVVSPNGEEQSLVIKQDARMLAGRFDKGEHTVVQTKSNRRYWLQMVHGSVIVNEERLSSGDGLALEREEILNIASVVDSEIILFDLP</sequence>
<feature type="binding site" evidence="2">
    <location>
        <position position="57"/>
    </location>
    <ligand>
        <name>Fe cation</name>
        <dbReference type="ChEBI" id="CHEBI:24875"/>
    </ligand>
</feature>
<feature type="domain" description="Quercetin 2,3-dioxygenase C-terminal cupin" evidence="5">
    <location>
        <begin position="146"/>
        <end position="231"/>
    </location>
</feature>
<feature type="domain" description="Pirin N-terminal" evidence="4">
    <location>
        <begin position="9"/>
        <end position="119"/>
    </location>
</feature>
<feature type="binding site" evidence="2">
    <location>
        <position position="59"/>
    </location>
    <ligand>
        <name>Fe cation</name>
        <dbReference type="ChEBI" id="CHEBI:24875"/>
    </ligand>
</feature>
<keyword evidence="2" id="KW-0408">Iron</keyword>
<evidence type="ECO:0000256" key="1">
    <source>
        <dbReference type="ARBA" id="ARBA00008416"/>
    </source>
</evidence>
<dbReference type="AlphaFoldDB" id="A0A098G286"/>
<gene>
    <name evidence="6" type="ORF">LFA_0627</name>
</gene>